<dbReference type="EMBL" id="OU912926">
    <property type="protein sequence ID" value="CAG9933992.1"/>
    <property type="molecule type" value="Genomic_DNA"/>
</dbReference>
<organism evidence="2 3">
    <name type="scientific">Candidatus Nitrotoga arctica</name>
    <dbReference type="NCBI Taxonomy" id="453162"/>
    <lineage>
        <taxon>Bacteria</taxon>
        <taxon>Pseudomonadati</taxon>
        <taxon>Pseudomonadota</taxon>
        <taxon>Betaproteobacteria</taxon>
        <taxon>Nitrosomonadales</taxon>
        <taxon>Gallionellaceae</taxon>
        <taxon>Candidatus Nitrotoga</taxon>
    </lineage>
</organism>
<evidence type="ECO:0000313" key="3">
    <source>
        <dbReference type="Proteomes" id="UP000839052"/>
    </source>
</evidence>
<evidence type="ECO:0000259" key="1">
    <source>
        <dbReference type="Pfam" id="PF00535"/>
    </source>
</evidence>
<dbReference type="SUPFAM" id="SSF53448">
    <property type="entry name" value="Nucleotide-diphospho-sugar transferases"/>
    <property type="match status" value="1"/>
</dbReference>
<dbReference type="CDD" id="cd00761">
    <property type="entry name" value="Glyco_tranf_GTA_type"/>
    <property type="match status" value="1"/>
</dbReference>
<protein>
    <recommendedName>
        <fullName evidence="1">Glycosyltransferase 2-like domain-containing protein</fullName>
    </recommendedName>
</protein>
<feature type="domain" description="Glycosyltransferase 2-like" evidence="1">
    <location>
        <begin position="124"/>
        <end position="254"/>
    </location>
</feature>
<gene>
    <name evidence="2" type="ORF">NTG6680_2743</name>
</gene>
<keyword evidence="3" id="KW-1185">Reference proteome</keyword>
<dbReference type="InterPro" id="IPR001173">
    <property type="entry name" value="Glyco_trans_2-like"/>
</dbReference>
<dbReference type="Pfam" id="PF00535">
    <property type="entry name" value="Glycos_transf_2"/>
    <property type="match status" value="1"/>
</dbReference>
<dbReference type="PANTHER" id="PTHR22916:SF3">
    <property type="entry name" value="UDP-GLCNAC:BETAGAL BETA-1,3-N-ACETYLGLUCOSAMINYLTRANSFERASE-LIKE PROTEIN 1"/>
    <property type="match status" value="1"/>
</dbReference>
<dbReference type="InterPro" id="IPR029044">
    <property type="entry name" value="Nucleotide-diphossugar_trans"/>
</dbReference>
<accession>A0ABM8Z238</accession>
<sequence length="411" mass="46823">MNEVLLLKDPLTLPLPFDDRAIPALVYHYSKLTTLEDVFFLLCEVRRILHPGGVARFMISNTGVHGGQDIPHLAKLVGFKLLSDSTLQDEIDSVTPTFPIPQPDETFIDFRKPERRVFGSPRVSLLIPAYSPRFFEKCLESAIAQTYENMEIIVCDDSSGPEIEEIAGRLGRIRPLRYERNPTRLKGRGNYKKCFELATGEFIKYLNDDDILVQDCVERLLDAFRQVPDIVLATSYRERIDEAGNRLPDQPATRPIVDHDMSINGLSLANAMLMAGLNVVGEPSTTLFRKADLLDGKPDYFCFDGVVGSGVIDMSMWSTILLRGEAVYLRDELSRFRIHPGQLQRDPEIRQVTIQSIRNLQGVWLRLGLHRRFRRDLLSAKPFPCGEDTLWLPHPFLPGSLSPPVQRWRFY</sequence>
<proteinExistence type="predicted"/>
<dbReference type="RefSeq" id="WP_239797685.1">
    <property type="nucleotide sequence ID" value="NZ_OU912926.1"/>
</dbReference>
<name>A0ABM8Z238_9PROT</name>
<dbReference type="Gene3D" id="3.90.550.10">
    <property type="entry name" value="Spore Coat Polysaccharide Biosynthesis Protein SpsA, Chain A"/>
    <property type="match status" value="1"/>
</dbReference>
<evidence type="ECO:0000313" key="2">
    <source>
        <dbReference type="EMBL" id="CAG9933992.1"/>
    </source>
</evidence>
<dbReference type="Proteomes" id="UP000839052">
    <property type="component" value="Chromosome"/>
</dbReference>
<reference evidence="2 3" key="1">
    <citation type="submission" date="2021-10" db="EMBL/GenBank/DDBJ databases">
        <authorList>
            <person name="Koch H."/>
        </authorList>
    </citation>
    <scope>NUCLEOTIDE SEQUENCE [LARGE SCALE GENOMIC DNA]</scope>
    <source>
        <strain evidence="2">6680</strain>
    </source>
</reference>
<dbReference type="PANTHER" id="PTHR22916">
    <property type="entry name" value="GLYCOSYLTRANSFERASE"/>
    <property type="match status" value="1"/>
</dbReference>